<organism evidence="1 2">
    <name type="scientific">Acaulospora colombiana</name>
    <dbReference type="NCBI Taxonomy" id="27376"/>
    <lineage>
        <taxon>Eukaryota</taxon>
        <taxon>Fungi</taxon>
        <taxon>Fungi incertae sedis</taxon>
        <taxon>Mucoromycota</taxon>
        <taxon>Glomeromycotina</taxon>
        <taxon>Glomeromycetes</taxon>
        <taxon>Diversisporales</taxon>
        <taxon>Acaulosporaceae</taxon>
        <taxon>Acaulospora</taxon>
    </lineage>
</organism>
<gene>
    <name evidence="1" type="ORF">ACOLOM_LOCUS6963</name>
</gene>
<proteinExistence type="predicted"/>
<evidence type="ECO:0000313" key="1">
    <source>
        <dbReference type="EMBL" id="CAG8609444.1"/>
    </source>
</evidence>
<keyword evidence="2" id="KW-1185">Reference proteome</keyword>
<comment type="caution">
    <text evidence="1">The sequence shown here is derived from an EMBL/GenBank/DDBJ whole genome shotgun (WGS) entry which is preliminary data.</text>
</comment>
<dbReference type="EMBL" id="CAJVPT010015097">
    <property type="protein sequence ID" value="CAG8609444.1"/>
    <property type="molecule type" value="Genomic_DNA"/>
</dbReference>
<accession>A0ACA9MRL4</accession>
<dbReference type="Proteomes" id="UP000789525">
    <property type="component" value="Unassembled WGS sequence"/>
</dbReference>
<feature type="non-terminal residue" evidence="1">
    <location>
        <position position="429"/>
    </location>
</feature>
<reference evidence="1" key="1">
    <citation type="submission" date="2021-06" db="EMBL/GenBank/DDBJ databases">
        <authorList>
            <person name="Kallberg Y."/>
            <person name="Tangrot J."/>
            <person name="Rosling A."/>
        </authorList>
    </citation>
    <scope>NUCLEOTIDE SEQUENCE</scope>
    <source>
        <strain evidence="1">CL356</strain>
    </source>
</reference>
<name>A0ACA9MRL4_9GLOM</name>
<evidence type="ECO:0000313" key="2">
    <source>
        <dbReference type="Proteomes" id="UP000789525"/>
    </source>
</evidence>
<sequence length="429" mass="50652">MNFVKEEKSSGIYCYNYNDSSKTHEVSRMDINRLSCDFSSDSENVKYEKYLTQRRFHERQEQEARDKLERERKLRKLEQQERIYDNLLSAIKRSDNPEEYSHVSLDYEVLRNGRTLEKLKTTQKERRQELEKEIRNILVIGYTGSGKSTLCNVLANKDNEFTEIFKESDGHASGTRSIQAEVFEHKRIKYRVIDTIGFGDTKLKPREIILAIAESYKKIENGLNQVFFVINQRFDPKTLEMYKTLRSVLFDEGITDYITVVGTHANYFKDKNKCKEAVQKLIEEDNKEVIEIIKLCGERFIHVNNPSIDYEEDDDSIKKIKEKREESRKILLNHLESCRKVYKPKDSDEINKKIDRVVIREIKNLRKEKSSLEEELRKTEMYNSSEKVQSTKDRINAIEEQIEIEEALLEESVLSVIGKKIDELLKRIS</sequence>
<protein>
    <submittedName>
        <fullName evidence="1">6340_t:CDS:1</fullName>
    </submittedName>
</protein>